<accession>A0A1F7HGW1</accession>
<feature type="transmembrane region" description="Helical" evidence="1">
    <location>
        <begin position="213"/>
        <end position="233"/>
    </location>
</feature>
<keyword evidence="1" id="KW-0812">Transmembrane</keyword>
<proteinExistence type="predicted"/>
<keyword evidence="1" id="KW-0472">Membrane</keyword>
<protein>
    <recommendedName>
        <fullName evidence="4">Glycosyltransferase RgtA/B/C/D-like domain-containing protein</fullName>
    </recommendedName>
</protein>
<evidence type="ECO:0000313" key="2">
    <source>
        <dbReference type="EMBL" id="OGK30303.1"/>
    </source>
</evidence>
<evidence type="ECO:0000313" key="3">
    <source>
        <dbReference type="Proteomes" id="UP000178098"/>
    </source>
</evidence>
<name>A0A1F7HGW1_9BACT</name>
<dbReference type="EMBL" id="MFZT01000030">
    <property type="protein sequence ID" value="OGK30303.1"/>
    <property type="molecule type" value="Genomic_DNA"/>
</dbReference>
<evidence type="ECO:0008006" key="4">
    <source>
        <dbReference type="Google" id="ProtNLM"/>
    </source>
</evidence>
<feature type="transmembrane region" description="Helical" evidence="1">
    <location>
        <begin position="346"/>
        <end position="364"/>
    </location>
</feature>
<feature type="transmembrane region" description="Helical" evidence="1">
    <location>
        <begin position="376"/>
        <end position="397"/>
    </location>
</feature>
<feature type="transmembrane region" description="Helical" evidence="1">
    <location>
        <begin position="118"/>
        <end position="135"/>
    </location>
</feature>
<feature type="transmembrane region" description="Helical" evidence="1">
    <location>
        <begin position="171"/>
        <end position="193"/>
    </location>
</feature>
<keyword evidence="1" id="KW-1133">Transmembrane helix</keyword>
<feature type="transmembrane region" description="Helical" evidence="1">
    <location>
        <begin position="141"/>
        <end position="159"/>
    </location>
</feature>
<reference evidence="2 3" key="1">
    <citation type="journal article" date="2016" name="Nat. Commun.">
        <title>Thousands of microbial genomes shed light on interconnected biogeochemical processes in an aquifer system.</title>
        <authorList>
            <person name="Anantharaman K."/>
            <person name="Brown C.T."/>
            <person name="Hug L.A."/>
            <person name="Sharon I."/>
            <person name="Castelle C.J."/>
            <person name="Probst A.J."/>
            <person name="Thomas B.C."/>
            <person name="Singh A."/>
            <person name="Wilkins M.J."/>
            <person name="Karaoz U."/>
            <person name="Brodie E.L."/>
            <person name="Williams K.H."/>
            <person name="Hubbard S.S."/>
            <person name="Banfield J.F."/>
        </authorList>
    </citation>
    <scope>NUCLEOTIDE SEQUENCE [LARGE SCALE GENOMIC DNA]</scope>
</reference>
<dbReference type="Proteomes" id="UP000178098">
    <property type="component" value="Unassembled WGS sequence"/>
</dbReference>
<gene>
    <name evidence="2" type="ORF">A3D08_03300</name>
</gene>
<feature type="transmembrane region" description="Helical" evidence="1">
    <location>
        <begin position="20"/>
        <end position="43"/>
    </location>
</feature>
<comment type="caution">
    <text evidence="2">The sequence shown here is derived from an EMBL/GenBank/DDBJ whole genome shotgun (WGS) entry which is preliminary data.</text>
</comment>
<evidence type="ECO:0000256" key="1">
    <source>
        <dbReference type="SAM" id="Phobius"/>
    </source>
</evidence>
<dbReference type="AlphaFoldDB" id="A0A1F7HGW1"/>
<organism evidence="2 3">
    <name type="scientific">Candidatus Roizmanbacteria bacterium RIFCSPHIGHO2_02_FULL_43_11</name>
    <dbReference type="NCBI Taxonomy" id="1802043"/>
    <lineage>
        <taxon>Bacteria</taxon>
        <taxon>Candidatus Roizmaniibacteriota</taxon>
    </lineage>
</organism>
<feature type="transmembrane region" description="Helical" evidence="1">
    <location>
        <begin position="90"/>
        <end position="111"/>
    </location>
</feature>
<feature type="transmembrane region" description="Helical" evidence="1">
    <location>
        <begin position="318"/>
        <end position="334"/>
    </location>
</feature>
<sequence length="562" mass="65889">MHTIHYIKARFEHLKKSPSLLFLLGIPIITLIVMVINTGYVSYPDEFVNLLGGKYILAGKLPYRDFFDHHLPLAWYLSAPMLLISSQSFVIFRLLWAVAAFSILFGVGLYIRQEHREIGHLYWIFLLLYPFFALYYWLHLYLADSLALIFFSSAFWLLLSQTYAPRKNFRTVVFAGVMVWALVFSSLTYLYLALGLYAWLGYLTWKEWGIKKVMYLAGLCLSPYILYGMYLFVSGTFQDFWTANFTYNSELYLSLPNYTRGTHFNPFKFVLTLIFNFHQTYWKQVVAIKEFDIYFPVATMLAWSTFAFLALLFFENKILALLFFFILSVSAPRSDVSDIDETNYQIAVYLGLGLISALVSLWRVKQLKFQDELYEIFRKLATFFVALYLIFASIFLIKNTYDKTFQRYTQFLPSIGEIKDFANFTQDIFPGEQRIYWDGPYEPTDLFYISVDQLPGKYISLLPQFRENTYFASTFIDQFEKSKPAMIIYLHRASIFNTPADEFGAFFLTWMKGKYVTIDSLQKYKILKSPTNFGVGGDLYFRADLESRVIQTLLEKGYIIER</sequence>